<dbReference type="InterPro" id="IPR038955">
    <property type="entry name" value="PriA/CPL1_fungi"/>
</dbReference>
<sequence>MIPRLPVTATQLVFLFLLATPVLSLAQPVADPEAAPAPAPLPIPAPQPVPAPASGTLDAPAKLQPRAPQPSRRMGQRRTNKAEQLKKKDYSSFLCPGGSVACPIPPPSLEDITPASISSLEMGLNSLADWFKVGFECIELDTELNSCGGCLALGSGQDCSLIPNARMTGCEAGACSVYSCYDGYVVSPDRTTCVKKGTVTPATPVTAFQSGQMVLEGEVES</sequence>
<keyword evidence="2" id="KW-0732">Signal</keyword>
<evidence type="ECO:0000256" key="1">
    <source>
        <dbReference type="SAM" id="MobiDB-lite"/>
    </source>
</evidence>
<dbReference type="Proteomes" id="UP000289152">
    <property type="component" value="Unassembled WGS sequence"/>
</dbReference>
<proteinExistence type="predicted"/>
<dbReference type="OMA" id="SCIAGGC"/>
<gene>
    <name evidence="4" type="ORF">M231_07284</name>
</gene>
<dbReference type="InParanoid" id="A0A4Q1B9G6"/>
<feature type="region of interest" description="Disordered" evidence="1">
    <location>
        <begin position="33"/>
        <end position="85"/>
    </location>
</feature>
<feature type="signal peptide" evidence="2">
    <location>
        <begin position="1"/>
        <end position="26"/>
    </location>
</feature>
<dbReference type="VEuPathDB" id="FungiDB:TREMEDRAFT_73346"/>
<accession>A0A4Q1B9G6</accession>
<dbReference type="OrthoDB" id="439917at2759"/>
<dbReference type="PANTHER" id="PTHR35192:SF2">
    <property type="entry name" value="APPLE DOMAIN-CONTAINING PROTEIN"/>
    <property type="match status" value="1"/>
</dbReference>
<name>A0A4Q1B9G6_TREME</name>
<dbReference type="InterPro" id="IPR048661">
    <property type="entry name" value="CPL1-like"/>
</dbReference>
<dbReference type="EMBL" id="SDIL01000136">
    <property type="protein sequence ID" value="RXK35429.1"/>
    <property type="molecule type" value="Genomic_DNA"/>
</dbReference>
<organism evidence="4 5">
    <name type="scientific">Tremella mesenterica</name>
    <name type="common">Jelly fungus</name>
    <dbReference type="NCBI Taxonomy" id="5217"/>
    <lineage>
        <taxon>Eukaryota</taxon>
        <taxon>Fungi</taxon>
        <taxon>Dikarya</taxon>
        <taxon>Basidiomycota</taxon>
        <taxon>Agaricomycotina</taxon>
        <taxon>Tremellomycetes</taxon>
        <taxon>Tremellales</taxon>
        <taxon>Tremellaceae</taxon>
        <taxon>Tremella</taxon>
    </lineage>
</organism>
<keyword evidence="5" id="KW-1185">Reference proteome</keyword>
<protein>
    <recommendedName>
        <fullName evidence="3">Protein CPL1-like domain-containing protein</fullName>
    </recommendedName>
</protein>
<dbReference type="Pfam" id="PF21671">
    <property type="entry name" value="CPL1-like"/>
    <property type="match status" value="1"/>
</dbReference>
<dbReference type="AlphaFoldDB" id="A0A4Q1B9G6"/>
<evidence type="ECO:0000313" key="4">
    <source>
        <dbReference type="EMBL" id="RXK35429.1"/>
    </source>
</evidence>
<reference evidence="4 5" key="1">
    <citation type="submission" date="2016-06" db="EMBL/GenBank/DDBJ databases">
        <title>Evolution of pathogenesis and genome organization in the Tremellales.</title>
        <authorList>
            <person name="Cuomo C."/>
            <person name="Litvintseva A."/>
            <person name="Heitman J."/>
            <person name="Chen Y."/>
            <person name="Sun S."/>
            <person name="Springer D."/>
            <person name="Dromer F."/>
            <person name="Young S."/>
            <person name="Zeng Q."/>
            <person name="Chapman S."/>
            <person name="Gujja S."/>
            <person name="Saif S."/>
            <person name="Birren B."/>
        </authorList>
    </citation>
    <scope>NUCLEOTIDE SEQUENCE [LARGE SCALE GENOMIC DNA]</scope>
    <source>
        <strain evidence="4 5">ATCC 28783</strain>
    </source>
</reference>
<comment type="caution">
    <text evidence="4">The sequence shown here is derived from an EMBL/GenBank/DDBJ whole genome shotgun (WGS) entry which is preliminary data.</text>
</comment>
<feature type="domain" description="Protein CPL1-like" evidence="3">
    <location>
        <begin position="135"/>
        <end position="194"/>
    </location>
</feature>
<feature type="compositionally biased region" description="Pro residues" evidence="1">
    <location>
        <begin position="35"/>
        <end position="51"/>
    </location>
</feature>
<evidence type="ECO:0000259" key="3">
    <source>
        <dbReference type="Pfam" id="PF21671"/>
    </source>
</evidence>
<feature type="chain" id="PRO_5020545544" description="Protein CPL1-like domain-containing protein" evidence="2">
    <location>
        <begin position="27"/>
        <end position="221"/>
    </location>
</feature>
<dbReference type="PANTHER" id="PTHR35192">
    <property type="entry name" value="PROTEIN, PUTATIVE-RELATED"/>
    <property type="match status" value="1"/>
</dbReference>
<evidence type="ECO:0000313" key="5">
    <source>
        <dbReference type="Proteomes" id="UP000289152"/>
    </source>
</evidence>
<evidence type="ECO:0000256" key="2">
    <source>
        <dbReference type="SAM" id="SignalP"/>
    </source>
</evidence>